<protein>
    <recommendedName>
        <fullName evidence="4">Major facilitator superfamily (MFS) profile domain-containing protein</fullName>
    </recommendedName>
</protein>
<dbReference type="InterPro" id="IPR036259">
    <property type="entry name" value="MFS_trans_sf"/>
</dbReference>
<name>A0A8H4UC40_9HYPO</name>
<evidence type="ECO:0000313" key="3">
    <source>
        <dbReference type="Proteomes" id="UP000622797"/>
    </source>
</evidence>
<evidence type="ECO:0000256" key="1">
    <source>
        <dbReference type="SAM" id="MobiDB-lite"/>
    </source>
</evidence>
<gene>
    <name evidence="2" type="ORF">FSARC_67</name>
</gene>
<proteinExistence type="predicted"/>
<feature type="region of interest" description="Disordered" evidence="1">
    <location>
        <begin position="1"/>
        <end position="31"/>
    </location>
</feature>
<feature type="compositionally biased region" description="Basic and acidic residues" evidence="1">
    <location>
        <begin position="13"/>
        <end position="31"/>
    </location>
</feature>
<dbReference type="SUPFAM" id="SSF103473">
    <property type="entry name" value="MFS general substrate transporter"/>
    <property type="match status" value="1"/>
</dbReference>
<dbReference type="Proteomes" id="UP000622797">
    <property type="component" value="Unassembled WGS sequence"/>
</dbReference>
<reference evidence="2" key="1">
    <citation type="journal article" date="2020" name="BMC Genomics">
        <title>Correction to: Identification and distribution of gene clusters required for synthesis of sphingolipid metabolism inhibitors in diverse species of the filamentous fungus Fusarium.</title>
        <authorList>
            <person name="Kim H.S."/>
            <person name="Lohmar J.M."/>
            <person name="Busman M."/>
            <person name="Brown D.W."/>
            <person name="Naumann T.A."/>
            <person name="Divon H.H."/>
            <person name="Lysoe E."/>
            <person name="Uhlig S."/>
            <person name="Proctor R.H."/>
        </authorList>
    </citation>
    <scope>NUCLEOTIDE SEQUENCE</scope>
    <source>
        <strain evidence="2">NRRL 20472</strain>
    </source>
</reference>
<dbReference type="OrthoDB" id="424834at2759"/>
<organism evidence="2 3">
    <name type="scientific">Fusarium sarcochroum</name>
    <dbReference type="NCBI Taxonomy" id="1208366"/>
    <lineage>
        <taxon>Eukaryota</taxon>
        <taxon>Fungi</taxon>
        <taxon>Dikarya</taxon>
        <taxon>Ascomycota</taxon>
        <taxon>Pezizomycotina</taxon>
        <taxon>Sordariomycetes</taxon>
        <taxon>Hypocreomycetidae</taxon>
        <taxon>Hypocreales</taxon>
        <taxon>Nectriaceae</taxon>
        <taxon>Fusarium</taxon>
        <taxon>Fusarium lateritium species complex</taxon>
    </lineage>
</organism>
<evidence type="ECO:0008006" key="4">
    <source>
        <dbReference type="Google" id="ProtNLM"/>
    </source>
</evidence>
<comment type="caution">
    <text evidence="2">The sequence shown here is derived from an EMBL/GenBank/DDBJ whole genome shotgun (WGS) entry which is preliminary data.</text>
</comment>
<accession>A0A8H4UC40</accession>
<dbReference type="AlphaFoldDB" id="A0A8H4UC40"/>
<reference evidence="2" key="2">
    <citation type="submission" date="2020-05" db="EMBL/GenBank/DDBJ databases">
        <authorList>
            <person name="Kim H.-S."/>
            <person name="Proctor R.H."/>
            <person name="Brown D.W."/>
        </authorList>
    </citation>
    <scope>NUCLEOTIDE SEQUENCE</scope>
    <source>
        <strain evidence="2">NRRL 20472</strain>
    </source>
</reference>
<dbReference type="Gene3D" id="1.20.1250.20">
    <property type="entry name" value="MFS general substrate transporter like domains"/>
    <property type="match status" value="1"/>
</dbReference>
<keyword evidence="3" id="KW-1185">Reference proteome</keyword>
<dbReference type="EMBL" id="JABEXW010000007">
    <property type="protein sequence ID" value="KAF4973678.1"/>
    <property type="molecule type" value="Genomic_DNA"/>
</dbReference>
<feature type="non-terminal residue" evidence="2">
    <location>
        <position position="1"/>
    </location>
</feature>
<evidence type="ECO:0000313" key="2">
    <source>
        <dbReference type="EMBL" id="KAF4973678.1"/>
    </source>
</evidence>
<sequence length="107" mass="11281">MAGPAATSALSEADEKGSAQETRDPVEVTERPKDFPLSWKITALVCGVALSWGSSFSENTLGPLKSTLKKQLDITNSQYGAISSATSLVNTILPIIGGWGLDHYGVE</sequence>